<gene>
    <name evidence="2" type="ORF">TGARI_272550C</name>
</gene>
<dbReference type="VEuPathDB" id="ToxoDB:TGARI_272550C"/>
<sequence length="66" mass="7884">HRFKIRIQKDRVPIRAILASLRPTFDKFLALFAVKFIRACISLKDAYVDKHLVQHKVLRPIIWMLK</sequence>
<feature type="non-terminal residue" evidence="2">
    <location>
        <position position="1"/>
    </location>
</feature>
<feature type="non-terminal residue" evidence="2">
    <location>
        <position position="66"/>
    </location>
</feature>
<protein>
    <recommendedName>
        <fullName evidence="1">Serine/threonine-protein phosphatase 4 regulatory subunit 3-like central domain-containing protein</fullName>
    </recommendedName>
</protein>
<dbReference type="Pfam" id="PF04802">
    <property type="entry name" value="PP4R3"/>
    <property type="match status" value="1"/>
</dbReference>
<evidence type="ECO:0000313" key="2">
    <source>
        <dbReference type="EMBL" id="KYF46528.1"/>
    </source>
</evidence>
<dbReference type="InterPro" id="IPR006887">
    <property type="entry name" value="P4R3-like_central_dom"/>
</dbReference>
<name>A0A139Y6H5_TOXGO</name>
<organism evidence="2 3">
    <name type="scientific">Toxoplasma gondii ARI</name>
    <dbReference type="NCBI Taxonomy" id="1074872"/>
    <lineage>
        <taxon>Eukaryota</taxon>
        <taxon>Sar</taxon>
        <taxon>Alveolata</taxon>
        <taxon>Apicomplexa</taxon>
        <taxon>Conoidasida</taxon>
        <taxon>Coccidia</taxon>
        <taxon>Eucoccidiorida</taxon>
        <taxon>Eimeriorina</taxon>
        <taxon>Sarcocystidae</taxon>
        <taxon>Toxoplasma</taxon>
    </lineage>
</organism>
<dbReference type="AlphaFoldDB" id="A0A139Y6H5"/>
<reference evidence="2 3" key="1">
    <citation type="journal article" date="2016" name="Nat. Commun.">
        <title>Local admixture of amplified and diversified secreted pathogenesis determinants shapes mosaic Toxoplasma gondii genomes.</title>
        <authorList>
            <person name="Lorenzi H."/>
            <person name="Khan A."/>
            <person name="Behnke M.S."/>
            <person name="Namasivayam S."/>
            <person name="Swapna L.S."/>
            <person name="Hadjithomas M."/>
            <person name="Karamycheva S."/>
            <person name="Pinney D."/>
            <person name="Brunk B.P."/>
            <person name="Ajioka J.W."/>
            <person name="Ajzenberg D."/>
            <person name="Boothroyd J.C."/>
            <person name="Boyle J.P."/>
            <person name="Darde M.L."/>
            <person name="Diaz-Miranda M.A."/>
            <person name="Dubey J.P."/>
            <person name="Fritz H.M."/>
            <person name="Gennari S.M."/>
            <person name="Gregory B.D."/>
            <person name="Kim K."/>
            <person name="Saeij J.P."/>
            <person name="Su C."/>
            <person name="White M.W."/>
            <person name="Zhu X.Q."/>
            <person name="Howe D.K."/>
            <person name="Rosenthal B.M."/>
            <person name="Grigg M.E."/>
            <person name="Parkinson J."/>
            <person name="Liu L."/>
            <person name="Kissinger J.C."/>
            <person name="Roos D.S."/>
            <person name="Sibley L.D."/>
        </authorList>
    </citation>
    <scope>NUCLEOTIDE SEQUENCE [LARGE SCALE GENOMIC DNA]</scope>
    <source>
        <strain evidence="2 3">ARI</strain>
    </source>
</reference>
<feature type="domain" description="Serine/threonine-protein phosphatase 4 regulatory subunit 3-like central" evidence="1">
    <location>
        <begin position="18"/>
        <end position="65"/>
    </location>
</feature>
<comment type="caution">
    <text evidence="2">The sequence shown here is derived from an EMBL/GenBank/DDBJ whole genome shotgun (WGS) entry which is preliminary data.</text>
</comment>
<evidence type="ECO:0000313" key="3">
    <source>
        <dbReference type="Proteomes" id="UP000074247"/>
    </source>
</evidence>
<dbReference type="EMBL" id="AGQS02003784">
    <property type="protein sequence ID" value="KYF46528.1"/>
    <property type="molecule type" value="Genomic_DNA"/>
</dbReference>
<evidence type="ECO:0000259" key="1">
    <source>
        <dbReference type="Pfam" id="PF04802"/>
    </source>
</evidence>
<proteinExistence type="predicted"/>
<accession>A0A139Y6H5</accession>
<dbReference type="Proteomes" id="UP000074247">
    <property type="component" value="Unassembled WGS sequence"/>
</dbReference>